<dbReference type="SUPFAM" id="SSF48726">
    <property type="entry name" value="Immunoglobulin"/>
    <property type="match status" value="1"/>
</dbReference>
<dbReference type="FunFam" id="2.170.300.10:FF:000003">
    <property type="entry name" value="tyrosine-protein kinase receptor Tie-1 isoform X1"/>
    <property type="match status" value="1"/>
</dbReference>
<dbReference type="PROSITE" id="PS50853">
    <property type="entry name" value="FN3"/>
    <property type="match status" value="4"/>
</dbReference>
<dbReference type="PROSITE" id="PS01186">
    <property type="entry name" value="EGF_2"/>
    <property type="match status" value="1"/>
</dbReference>
<evidence type="ECO:0000256" key="1">
    <source>
        <dbReference type="ARBA" id="ARBA00022723"/>
    </source>
</evidence>
<keyword evidence="8" id="KW-1185">Reference proteome</keyword>
<dbReference type="SMART" id="SM00060">
    <property type="entry name" value="FN3"/>
    <property type="match status" value="5"/>
</dbReference>
<dbReference type="InterPro" id="IPR003961">
    <property type="entry name" value="FN3_dom"/>
</dbReference>
<feature type="domain" description="Fibronectin type-III" evidence="7">
    <location>
        <begin position="972"/>
        <end position="1068"/>
    </location>
</feature>
<evidence type="ECO:0000313" key="9">
    <source>
        <dbReference type="RefSeq" id="XP_022097142.1"/>
    </source>
</evidence>
<feature type="domain" description="Fibronectin type-III" evidence="7">
    <location>
        <begin position="676"/>
        <end position="771"/>
    </location>
</feature>
<dbReference type="Pfam" id="PF00041">
    <property type="entry name" value="fn3"/>
    <property type="match status" value="3"/>
</dbReference>
<keyword evidence="3 4" id="KW-1015">Disulfide bond</keyword>
<dbReference type="PANTHER" id="PTHR26391:SF18">
    <property type="entry name" value="PROTEIN KINASE RECEPTOR TIE-1, PUTATIVE-RELATED"/>
    <property type="match status" value="1"/>
</dbReference>
<dbReference type="InterPro" id="IPR008979">
    <property type="entry name" value="Galactose-bd-like_sf"/>
</dbReference>
<dbReference type="SMART" id="SM00607">
    <property type="entry name" value="FTP"/>
    <property type="match status" value="1"/>
</dbReference>
<dbReference type="InterPro" id="IPR013783">
    <property type="entry name" value="Ig-like_fold"/>
</dbReference>
<keyword evidence="5" id="KW-1133">Transmembrane helix</keyword>
<feature type="transmembrane region" description="Helical" evidence="5">
    <location>
        <begin position="12"/>
        <end position="35"/>
    </location>
</feature>
<dbReference type="Gene3D" id="2.170.300.10">
    <property type="entry name" value="Tie2 ligand-binding domain superfamily"/>
    <property type="match status" value="1"/>
</dbReference>
<dbReference type="Gene3D" id="2.60.120.260">
    <property type="entry name" value="Galactose-binding domain-like"/>
    <property type="match status" value="1"/>
</dbReference>
<dbReference type="SUPFAM" id="SSF49785">
    <property type="entry name" value="Galactose-binding domain-like"/>
    <property type="match status" value="1"/>
</dbReference>
<evidence type="ECO:0000256" key="2">
    <source>
        <dbReference type="ARBA" id="ARBA00022837"/>
    </source>
</evidence>
<evidence type="ECO:0000259" key="6">
    <source>
        <dbReference type="PROSITE" id="PS50026"/>
    </source>
</evidence>
<dbReference type="SUPFAM" id="SSF49265">
    <property type="entry name" value="Fibronectin type III"/>
    <property type="match status" value="3"/>
</dbReference>
<evidence type="ECO:0000256" key="3">
    <source>
        <dbReference type="ARBA" id="ARBA00023157"/>
    </source>
</evidence>
<dbReference type="OMA" id="SYFGVNC"/>
<dbReference type="CDD" id="cd00063">
    <property type="entry name" value="FN3"/>
    <property type="match status" value="4"/>
</dbReference>
<dbReference type="PROSITE" id="PS00022">
    <property type="entry name" value="EGF_1"/>
    <property type="match status" value="1"/>
</dbReference>
<comment type="caution">
    <text evidence="4">Lacks conserved residue(s) required for the propagation of feature annotation.</text>
</comment>
<organism evidence="8 9">
    <name type="scientific">Acanthaster planci</name>
    <name type="common">Crown-of-thorns starfish</name>
    <dbReference type="NCBI Taxonomy" id="133434"/>
    <lineage>
        <taxon>Eukaryota</taxon>
        <taxon>Metazoa</taxon>
        <taxon>Echinodermata</taxon>
        <taxon>Eleutherozoa</taxon>
        <taxon>Asterozoa</taxon>
        <taxon>Asteroidea</taxon>
        <taxon>Valvatacea</taxon>
        <taxon>Valvatida</taxon>
        <taxon>Acanthasteridae</taxon>
        <taxon>Acanthaster</taxon>
    </lineage>
</organism>
<keyword evidence="5" id="KW-0472">Membrane</keyword>
<evidence type="ECO:0000259" key="7">
    <source>
        <dbReference type="PROSITE" id="PS50853"/>
    </source>
</evidence>
<keyword evidence="1" id="KW-0479">Metal-binding</keyword>
<feature type="domain" description="EGF-like" evidence="6">
    <location>
        <begin position="387"/>
        <end position="423"/>
    </location>
</feature>
<dbReference type="Gene3D" id="2.60.40.10">
    <property type="entry name" value="Immunoglobulins"/>
    <property type="match status" value="5"/>
</dbReference>
<sequence length="1176" mass="127162">MTSKHGTRRQWLVQCLAVFWTVVVYRPTLAVYLVGRPSSQTSTFKESTPAYKGVDGVPTSCAITRAAEHPWWRVDMLQEYCVGAITVVNRADCCAERLVGATVRAGLSPTISENTLCGSPVSAEQATPGAWLRFTCDPPVQARYVSVDIDLEGTGRTQFLTVCEVKVEESTAWDCHDWTANSTGFLDATCVTPTPLLDPSGDTGAFIGTYLGVQDATASVSFGRISQTGHTGNPALPTSALQVSHPLDATDAELLYLPRSGGLLRIGAFYCLARKDETTTKIAIIILHKNENIVHIRPVVLTKTINVMESATLEMRTVNPPTSDIRWRHNGGPFIDRSQGKLNHYIPSACLGDSGIYECHVNTFRPLQLHGIMKLIVRECPSGRWGPDVSCSKLCPPCYNGGICDAISGRCVCAPGFMGRYCEEVLGRDVFGQDGSHYCHGSDDSQSNGCRGKLFCLPDPYGCSCAAGFKGFDCMQECEEGTYGADCKQTCHCAPSVVCRKDTGECQGACAPSYFGVNCQQTACPVGFFGTECNQVCHCQSATCHRDSGECDGPCAESYFGVNCQETAYDGVPDLVAYPSGANPGHLILSWGKDSAAFYTIAYELVNRGHCQPITDPDRKFHPDRLDRNTSHFILTNLEPSSVYKVYVQSHYGIHSMLPAESFVVVSTFQANDSQVVKDFRVVDVTSSSFLLSWRPVQCATGYHVTSDLIQRGNCSRSEFPQERSAVMTPDTSVTIACTEPFATYNISILATVGDVNGSTSTLQVMSSPAAPGTPESLSLVSSTPSALHFAWNDLPCEEQHGHFHGYCFALRDTSTGDTVASDTTLVAEVGFSGLTPCRQYDFRVASTASGLQSPYSPWLNVQTAVQEPGPVNNATVGDSSSTEITVSWQPPLVNSCGVSGYKLRYVLTIHDMCSKTTLPTVSMDTVSTNVRLTGLIPASQYQVFVKATNSAGEGRETSVLWTTDDSVPTDPPQDIMVFLISGNNSIGFSWSQPSCGGRGGAIMQYSYRLTHMIDGLPLTDSTGDTAREWVVISGLVPFRQYSFQVAARTTVGIGPYSQIVQATIKRGQDANLLPTVTGFSSSAAENRMVTPSSKLSDEVHVTPKLSAKSVGSGSGITATVTAVVLTGLVLIVVFVVVFIKLRRSRGRLQLWRHGRLTNCENDNAEIETEMKSRMK</sequence>
<protein>
    <submittedName>
        <fullName evidence="9">Tenascin-like</fullName>
    </submittedName>
</protein>
<dbReference type="GO" id="GO:0046872">
    <property type="term" value="F:metal ion binding"/>
    <property type="evidence" value="ECO:0007669"/>
    <property type="project" value="UniProtKB-KW"/>
</dbReference>
<dbReference type="PANTHER" id="PTHR26391">
    <property type="entry name" value="INACTIVE TYROSINE-PROTEIN KINASE 7"/>
    <property type="match status" value="1"/>
</dbReference>
<dbReference type="InterPro" id="IPR006585">
    <property type="entry name" value="FTP1"/>
</dbReference>
<accession>A0A8B7YWS2</accession>
<gene>
    <name evidence="9" type="primary">LOC110982782</name>
</gene>
<dbReference type="InterPro" id="IPR000742">
    <property type="entry name" value="EGF"/>
</dbReference>
<dbReference type="Proteomes" id="UP000694845">
    <property type="component" value="Unplaced"/>
</dbReference>
<feature type="domain" description="Fibronectin type-III" evidence="7">
    <location>
        <begin position="871"/>
        <end position="970"/>
    </location>
</feature>
<dbReference type="InterPro" id="IPR036116">
    <property type="entry name" value="FN3_sf"/>
</dbReference>
<keyword evidence="4" id="KW-0245">EGF-like domain</keyword>
<keyword evidence="2" id="KW-0106">Calcium</keyword>
<evidence type="ECO:0000256" key="5">
    <source>
        <dbReference type="SAM" id="Phobius"/>
    </source>
</evidence>
<dbReference type="CDD" id="cd00054">
    <property type="entry name" value="EGF_CA"/>
    <property type="match status" value="1"/>
</dbReference>
<dbReference type="OrthoDB" id="1668230at2759"/>
<dbReference type="InterPro" id="IPR036179">
    <property type="entry name" value="Ig-like_dom_sf"/>
</dbReference>
<evidence type="ECO:0000256" key="4">
    <source>
        <dbReference type="PROSITE-ProRule" id="PRU00076"/>
    </source>
</evidence>
<dbReference type="KEGG" id="aplc:110982782"/>
<evidence type="ECO:0000313" key="8">
    <source>
        <dbReference type="Proteomes" id="UP000694845"/>
    </source>
</evidence>
<dbReference type="SMART" id="SM00181">
    <property type="entry name" value="EGF"/>
    <property type="match status" value="4"/>
</dbReference>
<name>A0A8B7YWS2_ACAPL</name>
<feature type="transmembrane region" description="Helical" evidence="5">
    <location>
        <begin position="1117"/>
        <end position="1140"/>
    </location>
</feature>
<dbReference type="PROSITE" id="PS50026">
    <property type="entry name" value="EGF_3"/>
    <property type="match status" value="1"/>
</dbReference>
<reference evidence="9" key="1">
    <citation type="submission" date="2025-08" db="UniProtKB">
        <authorList>
            <consortium name="RefSeq"/>
        </authorList>
    </citation>
    <scope>IDENTIFICATION</scope>
</reference>
<keyword evidence="5" id="KW-0812">Transmembrane</keyword>
<dbReference type="RefSeq" id="XP_022097142.1">
    <property type="nucleotide sequence ID" value="XM_022241450.1"/>
</dbReference>
<feature type="disulfide bond" evidence="4">
    <location>
        <begin position="413"/>
        <end position="422"/>
    </location>
</feature>
<dbReference type="GeneID" id="110982782"/>
<proteinExistence type="predicted"/>
<dbReference type="Pfam" id="PF22633">
    <property type="entry name" value="F5_F8_type_C_2"/>
    <property type="match status" value="1"/>
</dbReference>
<dbReference type="AlphaFoldDB" id="A0A8B7YWS2"/>
<feature type="domain" description="Fibronectin type-III" evidence="7">
    <location>
        <begin position="774"/>
        <end position="867"/>
    </location>
</feature>